<feature type="signal peptide" evidence="1">
    <location>
        <begin position="1"/>
        <end position="25"/>
    </location>
</feature>
<dbReference type="Pfam" id="PF07583">
    <property type="entry name" value="PSCyt2"/>
    <property type="match status" value="1"/>
</dbReference>
<dbReference type="RefSeq" id="WP_145384826.1">
    <property type="nucleotide sequence ID" value="NZ_CP037423.1"/>
</dbReference>
<reference evidence="5 6" key="1">
    <citation type="submission" date="2019-03" db="EMBL/GenBank/DDBJ databases">
        <title>Deep-cultivation of Planctomycetes and their phenomic and genomic characterization uncovers novel biology.</title>
        <authorList>
            <person name="Wiegand S."/>
            <person name="Jogler M."/>
            <person name="Boedeker C."/>
            <person name="Pinto D."/>
            <person name="Vollmers J."/>
            <person name="Rivas-Marin E."/>
            <person name="Kohn T."/>
            <person name="Peeters S.H."/>
            <person name="Heuer A."/>
            <person name="Rast P."/>
            <person name="Oberbeckmann S."/>
            <person name="Bunk B."/>
            <person name="Jeske O."/>
            <person name="Meyerdierks A."/>
            <person name="Storesund J.E."/>
            <person name="Kallscheuer N."/>
            <person name="Luecker S."/>
            <person name="Lage O.M."/>
            <person name="Pohl T."/>
            <person name="Merkel B.J."/>
            <person name="Hornburger P."/>
            <person name="Mueller R.-W."/>
            <person name="Bruemmer F."/>
            <person name="Labrenz M."/>
            <person name="Spormann A.M."/>
            <person name="Op den Camp H."/>
            <person name="Overmann J."/>
            <person name="Amann R."/>
            <person name="Jetten M.S.M."/>
            <person name="Mascher T."/>
            <person name="Medema M.H."/>
            <person name="Devos D.P."/>
            <person name="Kaster A.-K."/>
            <person name="Ovreas L."/>
            <person name="Rohde M."/>
            <person name="Galperin M.Y."/>
            <person name="Jogler C."/>
        </authorList>
    </citation>
    <scope>NUCLEOTIDE SEQUENCE [LARGE SCALE GENOMIC DNA]</scope>
    <source>
        <strain evidence="5 6">Enr13</strain>
    </source>
</reference>
<keyword evidence="1" id="KW-0732">Signal</keyword>
<dbReference type="Pfam" id="PF13385">
    <property type="entry name" value="Laminin_G_3"/>
    <property type="match status" value="1"/>
</dbReference>
<dbReference type="InterPro" id="IPR011444">
    <property type="entry name" value="DUF1549"/>
</dbReference>
<evidence type="ECO:0000259" key="3">
    <source>
        <dbReference type="Pfam" id="PF07587"/>
    </source>
</evidence>
<protein>
    <submittedName>
        <fullName evidence="5">Planctomycete cytochrome C</fullName>
    </submittedName>
</protein>
<evidence type="ECO:0000313" key="6">
    <source>
        <dbReference type="Proteomes" id="UP000319004"/>
    </source>
</evidence>
<gene>
    <name evidence="5" type="ORF">Enr13x_08800</name>
</gene>
<dbReference type="GO" id="GO:0009055">
    <property type="term" value="F:electron transfer activity"/>
    <property type="evidence" value="ECO:0007669"/>
    <property type="project" value="InterPro"/>
</dbReference>
<organism evidence="5 6">
    <name type="scientific">Stieleria neptunia</name>
    <dbReference type="NCBI Taxonomy" id="2527979"/>
    <lineage>
        <taxon>Bacteria</taxon>
        <taxon>Pseudomonadati</taxon>
        <taxon>Planctomycetota</taxon>
        <taxon>Planctomycetia</taxon>
        <taxon>Pirellulales</taxon>
        <taxon>Pirellulaceae</taxon>
        <taxon>Stieleria</taxon>
    </lineage>
</organism>
<feature type="domain" description="DUF1549" evidence="2">
    <location>
        <begin position="149"/>
        <end position="354"/>
    </location>
</feature>
<dbReference type="OrthoDB" id="127107at2"/>
<dbReference type="PANTHER" id="PTHR35889:SF3">
    <property type="entry name" value="F-BOX DOMAIN-CONTAINING PROTEIN"/>
    <property type="match status" value="1"/>
</dbReference>
<feature type="domain" description="Cytochrome C Planctomycete-type" evidence="4">
    <location>
        <begin position="43"/>
        <end position="99"/>
    </location>
</feature>
<dbReference type="Pfam" id="PF07587">
    <property type="entry name" value="PSD1"/>
    <property type="match status" value="1"/>
</dbReference>
<dbReference type="PANTHER" id="PTHR35889">
    <property type="entry name" value="CYCLOINULO-OLIGOSACCHARIDE FRUCTANOTRANSFERASE-RELATED"/>
    <property type="match status" value="1"/>
</dbReference>
<dbReference type="InterPro" id="IPR022655">
    <property type="entry name" value="DUF1553"/>
</dbReference>
<keyword evidence="6" id="KW-1185">Reference proteome</keyword>
<dbReference type="GO" id="GO:0020037">
    <property type="term" value="F:heme binding"/>
    <property type="evidence" value="ECO:0007669"/>
    <property type="project" value="InterPro"/>
</dbReference>
<evidence type="ECO:0000259" key="4">
    <source>
        <dbReference type="Pfam" id="PF07635"/>
    </source>
</evidence>
<dbReference type="InterPro" id="IPR036909">
    <property type="entry name" value="Cyt_c-like_dom_sf"/>
</dbReference>
<sequence precursor="true">MAALKNLTIAACLGLVLWDSPAAWCQTPISFNSQIRPILSDYCFACHGPDEETRAADLRLDQREPAVDYGAIVEGEPGESLLIERIESDDPDMLMPPPETGKTLTTAQKELLAEWIRQGGEYQKHWSFEPLPETVSIPESVDDWPRTSVDAFVAQTHREKGFQPNGEADKATWLRRVTFDLTGLPPTLPELDAFLADASDDAYENVVQRLLTSPAYGERMAVMWLDIARYADTFGYQNDIPMEVWPWRQWVIEAFNRNLPYDQFITEQLAGDLIPGATVSQRLATTFNRLHRQTNEGGSVVEEFRLTGITDRTTTAGTALLGLTMECCRCHDHKFDPIKQKEFYQLSAYFSDIDEFGLYSHFTFSAPTPAMLLYEGDQQQRHAAAKQAIAEAEASLEAAIQAGRQQWRSRGDAPIETLPEPREPAFVLPLEGTVVGVVGKATVCNGDDAIECKDAPRFGRTDEFSYSLWVRPASQGPRMMVLHQSRAAEDAAFRGVELTLDEGHPQFSMIHFWPGNALRVRAVYAIPSGDWTHLAVTHDGSGRADGVQLFINGQRADVEVIRDKLTRDVRQRNEWGDLDVDKVTLALGARFRDIGFRGGSVDDLKVFDLQLSSAEVLSIFAAAQPEGDPPNLDDGMALQHHLLTADETVAQARRRLANAREVENELVTAVREIMTMRHDENAPPTHVLGRGEYTNKQEQVSPGTPELAGGLPDAGDDRLSLAEWMTDPQNPLTSRVIANRMWHLFFGRGIVVTLEDFGSQGTPPSHPELLDHLARSLMDNDWDLHWLCREIVLSSTYRQSSKVDDPSVYERDRDNTWLTRGPKHRLSAEQLRDTVLAASGLLVKKIGGPSVMPYQPAGLWRESGTGKSYNQSTGDGLYRRSLYTFWKRTAPPPTMLTLDATSRESCTPRRELTTTPLQALVFLNDPQYVEASRVLAESLVQTYPADRDARWNELFRRLLSRLPHDRERTVINQLYDEQQAYFSENESDAGEFLNVGARPLQGSAERTDLAATTIVVQALFAYDETIMLR</sequence>
<accession>A0A518HJL9</accession>
<evidence type="ECO:0000256" key="1">
    <source>
        <dbReference type="SAM" id="SignalP"/>
    </source>
</evidence>
<feature type="chain" id="PRO_5021701871" evidence="1">
    <location>
        <begin position="26"/>
        <end position="1029"/>
    </location>
</feature>
<dbReference type="KEGG" id="snep:Enr13x_08800"/>
<dbReference type="Proteomes" id="UP000319004">
    <property type="component" value="Chromosome"/>
</dbReference>
<dbReference type="InterPro" id="IPR011429">
    <property type="entry name" value="Cyt_c_Planctomycete-type"/>
</dbReference>
<evidence type="ECO:0000259" key="2">
    <source>
        <dbReference type="Pfam" id="PF07583"/>
    </source>
</evidence>
<dbReference type="AlphaFoldDB" id="A0A518HJL9"/>
<dbReference type="Gene3D" id="2.60.120.200">
    <property type="match status" value="1"/>
</dbReference>
<dbReference type="EMBL" id="CP037423">
    <property type="protein sequence ID" value="QDV41042.1"/>
    <property type="molecule type" value="Genomic_DNA"/>
</dbReference>
<feature type="domain" description="DUF1553" evidence="3">
    <location>
        <begin position="717"/>
        <end position="974"/>
    </location>
</feature>
<dbReference type="InterPro" id="IPR013320">
    <property type="entry name" value="ConA-like_dom_sf"/>
</dbReference>
<dbReference type="SUPFAM" id="SSF49899">
    <property type="entry name" value="Concanavalin A-like lectins/glucanases"/>
    <property type="match status" value="1"/>
</dbReference>
<proteinExistence type="predicted"/>
<name>A0A518HJL9_9BACT</name>
<dbReference type="Pfam" id="PF07635">
    <property type="entry name" value="PSCyt1"/>
    <property type="match status" value="1"/>
</dbReference>
<dbReference type="SUPFAM" id="SSF46626">
    <property type="entry name" value="Cytochrome c"/>
    <property type="match status" value="1"/>
</dbReference>
<evidence type="ECO:0000313" key="5">
    <source>
        <dbReference type="EMBL" id="QDV41042.1"/>
    </source>
</evidence>